<protein>
    <submittedName>
        <fullName evidence="3 4">WASH complex subunit 2-like</fullName>
    </submittedName>
</protein>
<feature type="compositionally biased region" description="Low complexity" evidence="1">
    <location>
        <begin position="88"/>
        <end position="105"/>
    </location>
</feature>
<evidence type="ECO:0000313" key="4">
    <source>
        <dbReference type="RefSeq" id="XP_032833107.1"/>
    </source>
</evidence>
<evidence type="ECO:0000313" key="2">
    <source>
        <dbReference type="Proteomes" id="UP001318040"/>
    </source>
</evidence>
<dbReference type="RefSeq" id="XP_032833106.1">
    <property type="nucleotide sequence ID" value="XM_032977215.1"/>
</dbReference>
<feature type="compositionally biased region" description="Basic and acidic residues" evidence="1">
    <location>
        <begin position="250"/>
        <end position="263"/>
    </location>
</feature>
<feature type="compositionally biased region" description="Acidic residues" evidence="1">
    <location>
        <begin position="274"/>
        <end position="289"/>
    </location>
</feature>
<feature type="compositionally biased region" description="Gly residues" evidence="1">
    <location>
        <begin position="238"/>
        <end position="247"/>
    </location>
</feature>
<feature type="compositionally biased region" description="Basic and acidic residues" evidence="1">
    <location>
        <begin position="190"/>
        <end position="225"/>
    </location>
</feature>
<gene>
    <name evidence="3 4 5" type="primary">LOC116955886</name>
</gene>
<feature type="compositionally biased region" description="Basic residues" evidence="1">
    <location>
        <begin position="153"/>
        <end position="164"/>
    </location>
</feature>
<sequence>MKLAFAGNWIPTRNVDMSGSRGQQPPAHTQDTPDLKVTSPLRTRPKPPSSFIGKLQASLVLPPSALSPPSCNSAVKRWSAPAGSTTQLSPLAPLSPSASLSPCSPVRRFHLGTRPLSPQPGPEPPAGPEVPTGTESLGSETAGRETLPSLNKGRPRHSGKRRLPSRSSLKAAATPVAVELAMRSNGGESRGQEDDVEKKEKHEEKADDKENKEGEQSSPDPHEGAEQTSEETATGVECDGGAGGEGGGGEEEKVGEEAGDTGKMRPGVATSVNEDVEEEEEDEVFVLEE</sequence>
<evidence type="ECO:0000256" key="1">
    <source>
        <dbReference type="SAM" id="MobiDB-lite"/>
    </source>
</evidence>
<proteinExistence type="predicted"/>
<dbReference type="KEGG" id="pmrn:116955886"/>
<dbReference type="RefSeq" id="XP_032833108.1">
    <property type="nucleotide sequence ID" value="XM_032977217.1"/>
</dbReference>
<reference evidence="3 4" key="1">
    <citation type="submission" date="2025-04" db="UniProtKB">
        <authorList>
            <consortium name="RefSeq"/>
        </authorList>
    </citation>
    <scope>IDENTIFICATION</scope>
    <source>
        <tissue evidence="3 4">Sperm</tissue>
    </source>
</reference>
<feature type="region of interest" description="Disordered" evidence="1">
    <location>
        <begin position="1"/>
        <end position="289"/>
    </location>
</feature>
<accession>A0AAJ7XG15</accession>
<feature type="compositionally biased region" description="Low complexity" evidence="1">
    <location>
        <begin position="55"/>
        <end position="70"/>
    </location>
</feature>
<name>A0AAJ7XG15_PETMA</name>
<keyword evidence="2" id="KW-1185">Reference proteome</keyword>
<organism evidence="2 3">
    <name type="scientific">Petromyzon marinus</name>
    <name type="common">Sea lamprey</name>
    <dbReference type="NCBI Taxonomy" id="7757"/>
    <lineage>
        <taxon>Eukaryota</taxon>
        <taxon>Metazoa</taxon>
        <taxon>Chordata</taxon>
        <taxon>Craniata</taxon>
        <taxon>Vertebrata</taxon>
        <taxon>Cyclostomata</taxon>
        <taxon>Hyperoartia</taxon>
        <taxon>Petromyzontiformes</taxon>
        <taxon>Petromyzontidae</taxon>
        <taxon>Petromyzon</taxon>
    </lineage>
</organism>
<feature type="compositionally biased region" description="Polar residues" evidence="1">
    <location>
        <begin position="15"/>
        <end position="32"/>
    </location>
</feature>
<feature type="compositionally biased region" description="Pro residues" evidence="1">
    <location>
        <begin position="117"/>
        <end position="128"/>
    </location>
</feature>
<evidence type="ECO:0000313" key="3">
    <source>
        <dbReference type="RefSeq" id="XP_032833106.1"/>
    </source>
</evidence>
<evidence type="ECO:0000313" key="5">
    <source>
        <dbReference type="RefSeq" id="XP_032833108.1"/>
    </source>
</evidence>
<dbReference type="AlphaFoldDB" id="A0AAJ7XG15"/>
<dbReference type="RefSeq" id="XP_032833107.1">
    <property type="nucleotide sequence ID" value="XM_032977216.1"/>
</dbReference>
<dbReference type="Proteomes" id="UP001318040">
    <property type="component" value="Chromosome 62"/>
</dbReference>